<comment type="caution">
    <text evidence="1">The sequence shown here is derived from an EMBL/GenBank/DDBJ whole genome shotgun (WGS) entry which is preliminary data.</text>
</comment>
<dbReference type="Proteomes" id="UP000799755">
    <property type="component" value="Unassembled WGS sequence"/>
</dbReference>
<reference evidence="1" key="1">
    <citation type="journal article" date="2020" name="Stud. Mycol.">
        <title>101 Dothideomycetes genomes: a test case for predicting lifestyles and emergence of pathogens.</title>
        <authorList>
            <person name="Haridas S."/>
            <person name="Albert R."/>
            <person name="Binder M."/>
            <person name="Bloem J."/>
            <person name="Labutti K."/>
            <person name="Salamov A."/>
            <person name="Andreopoulos B."/>
            <person name="Baker S."/>
            <person name="Barry K."/>
            <person name="Bills G."/>
            <person name="Bluhm B."/>
            <person name="Cannon C."/>
            <person name="Castanera R."/>
            <person name="Culley D."/>
            <person name="Daum C."/>
            <person name="Ezra D."/>
            <person name="Gonzalez J."/>
            <person name="Henrissat B."/>
            <person name="Kuo A."/>
            <person name="Liang C."/>
            <person name="Lipzen A."/>
            <person name="Lutzoni F."/>
            <person name="Magnuson J."/>
            <person name="Mondo S."/>
            <person name="Nolan M."/>
            <person name="Ohm R."/>
            <person name="Pangilinan J."/>
            <person name="Park H.-J."/>
            <person name="Ramirez L."/>
            <person name="Alfaro M."/>
            <person name="Sun H."/>
            <person name="Tritt A."/>
            <person name="Yoshinaga Y."/>
            <person name="Zwiers L.-H."/>
            <person name="Turgeon B."/>
            <person name="Goodwin S."/>
            <person name="Spatafora J."/>
            <person name="Crous P."/>
            <person name="Grigoriev I."/>
        </authorList>
    </citation>
    <scope>NUCLEOTIDE SEQUENCE</scope>
    <source>
        <strain evidence="1">ATCC 200398</strain>
    </source>
</reference>
<organism evidence="1 2">
    <name type="scientific">Lindgomyces ingoldianus</name>
    <dbReference type="NCBI Taxonomy" id="673940"/>
    <lineage>
        <taxon>Eukaryota</taxon>
        <taxon>Fungi</taxon>
        <taxon>Dikarya</taxon>
        <taxon>Ascomycota</taxon>
        <taxon>Pezizomycotina</taxon>
        <taxon>Dothideomycetes</taxon>
        <taxon>Pleosporomycetidae</taxon>
        <taxon>Pleosporales</taxon>
        <taxon>Lindgomycetaceae</taxon>
        <taxon>Lindgomyces</taxon>
    </lineage>
</organism>
<accession>A0ACB6QF52</accession>
<sequence>MLNRLQSDVARTSSLKRRGAFPSLRSRAIHIPSKTSSYSSTNDESQAQDFTNTTDEVHLVNYPAPRNISRRLLALGLGGGCGMGTTNSVLGDRQIEVGESYDSLILFKISITKFIPSLWLSHLHTHHNFRFIDRSIIPKLLDSKIMHLQAFLKEMTASNKLNTTATSPIAVIPSHFDITNPLKQHLIPESSLKLIISTSTSAHRHRPTFPGGPCTISCLSYTLTLPHTRLSQHNIIRQVMQHEPDWFPTRTSGSGLTSMINVPHIINGAMFRSTSPEESFVSPYRMMVPASIRRSVDSSPNLSSHSPSHSTTSYAPSQLNVLQRSLVVDESMIYGGETAQVWERNFFHAPANVTFQTFRVLVNRHMRTRQHCPALQNWLIRHCDVTMVSEIIGKSPKELLAITTWIAEYVVSMPKRGKAWTGNCL</sequence>
<keyword evidence="2" id="KW-1185">Reference proteome</keyword>
<protein>
    <submittedName>
        <fullName evidence="1">Uncharacterized protein</fullName>
    </submittedName>
</protein>
<proteinExistence type="predicted"/>
<gene>
    <name evidence="1" type="ORF">BDR25DRAFT_360490</name>
</gene>
<evidence type="ECO:0000313" key="2">
    <source>
        <dbReference type="Proteomes" id="UP000799755"/>
    </source>
</evidence>
<name>A0ACB6QF52_9PLEO</name>
<dbReference type="EMBL" id="MU003529">
    <property type="protein sequence ID" value="KAF2465549.1"/>
    <property type="molecule type" value="Genomic_DNA"/>
</dbReference>
<evidence type="ECO:0000313" key="1">
    <source>
        <dbReference type="EMBL" id="KAF2465549.1"/>
    </source>
</evidence>